<dbReference type="EMBL" id="MGAU01000051">
    <property type="protein sequence ID" value="OGK53697.1"/>
    <property type="molecule type" value="Genomic_DNA"/>
</dbReference>
<reference evidence="1 2" key="1">
    <citation type="journal article" date="2016" name="Nat. Commun.">
        <title>Thousands of microbial genomes shed light on interconnected biogeochemical processes in an aquifer system.</title>
        <authorList>
            <person name="Anantharaman K."/>
            <person name="Brown C.T."/>
            <person name="Hug L.A."/>
            <person name="Sharon I."/>
            <person name="Castelle C.J."/>
            <person name="Probst A.J."/>
            <person name="Thomas B.C."/>
            <person name="Singh A."/>
            <person name="Wilkins M.J."/>
            <person name="Karaoz U."/>
            <person name="Brodie E.L."/>
            <person name="Williams K.H."/>
            <person name="Hubbard S.S."/>
            <person name="Banfield J.F."/>
        </authorList>
    </citation>
    <scope>NUCLEOTIDE SEQUENCE [LARGE SCALE GENOMIC DNA]</scope>
</reference>
<protein>
    <recommendedName>
        <fullName evidence="3">DUF4258 domain-containing protein</fullName>
    </recommendedName>
</protein>
<proteinExistence type="predicted"/>
<comment type="caution">
    <text evidence="1">The sequence shown here is derived from an EMBL/GenBank/DDBJ whole genome shotgun (WGS) entry which is preliminary data.</text>
</comment>
<evidence type="ECO:0000313" key="1">
    <source>
        <dbReference type="EMBL" id="OGK53697.1"/>
    </source>
</evidence>
<name>A0A1F7JDM0_9BACT</name>
<organism evidence="1 2">
    <name type="scientific">Candidatus Roizmanbacteria bacterium RIFCSPLOWO2_01_FULL_45_11</name>
    <dbReference type="NCBI Taxonomy" id="1802070"/>
    <lineage>
        <taxon>Bacteria</taxon>
        <taxon>Candidatus Roizmaniibacteriota</taxon>
    </lineage>
</organism>
<feature type="non-terminal residue" evidence="1">
    <location>
        <position position="83"/>
    </location>
</feature>
<dbReference type="AlphaFoldDB" id="A0A1F7JDM0"/>
<accession>A0A1F7JDM0</accession>
<sequence length="83" mass="9908">MRNKRIEFNTEKNDWLKKERGISFEEVIRAIESEAGLLDDVQHSLHKHQHVFVINMRGYAYNVPYVEDEEKIFLKTAYPSRKA</sequence>
<evidence type="ECO:0000313" key="2">
    <source>
        <dbReference type="Proteomes" id="UP000178486"/>
    </source>
</evidence>
<dbReference type="Proteomes" id="UP000178486">
    <property type="component" value="Unassembled WGS sequence"/>
</dbReference>
<gene>
    <name evidence="1" type="ORF">A3B56_01575</name>
</gene>
<evidence type="ECO:0008006" key="3">
    <source>
        <dbReference type="Google" id="ProtNLM"/>
    </source>
</evidence>